<feature type="domain" description="IFT121-like TPR repeats" evidence="19">
    <location>
        <begin position="1003"/>
        <end position="1102"/>
    </location>
</feature>
<dbReference type="Pfam" id="PF24797">
    <property type="entry name" value="Beta-prop_WDR35_TULP_N"/>
    <property type="match status" value="1"/>
</dbReference>
<keyword evidence="8" id="KW-0969">Cilium</keyword>
<evidence type="ECO:0000256" key="6">
    <source>
        <dbReference type="ARBA" id="ARBA00022737"/>
    </source>
</evidence>
<name>A0A6F9DXK1_9ASCI</name>
<dbReference type="PANTHER" id="PTHR12764">
    <property type="entry name" value="WD REPEAT DOMAIN-RELATED"/>
    <property type="match status" value="1"/>
</dbReference>
<dbReference type="FunFam" id="1.25.40.470:FF:000004">
    <property type="entry name" value="WD repeat-containing protein 35"/>
    <property type="match status" value="1"/>
</dbReference>
<dbReference type="InterPro" id="IPR015943">
    <property type="entry name" value="WD40/YVTN_repeat-like_dom_sf"/>
</dbReference>
<evidence type="ECO:0000256" key="10">
    <source>
        <dbReference type="ARBA" id="ARBA00023273"/>
    </source>
</evidence>
<feature type="domain" description="IFT121-like zinc finger" evidence="15">
    <location>
        <begin position="1119"/>
        <end position="1161"/>
    </location>
</feature>
<comment type="subcellular location">
    <subcellularLocation>
        <location evidence="3">Cytoplasm</location>
        <location evidence="3">Cytoskeleton</location>
        <location evidence="3">Cilium axoneme</location>
    </subcellularLocation>
    <subcellularLocation>
        <location evidence="1">Cytoplasm</location>
        <location evidence="1">Cytoskeleton</location>
        <location evidence="1">Cilium basal body</location>
    </subcellularLocation>
    <subcellularLocation>
        <location evidence="2">Cytoplasm</location>
        <location evidence="2">Cytoskeleton</location>
        <location evidence="2">Microtubule organizing center</location>
        <location evidence="2">Centrosome</location>
    </subcellularLocation>
</comment>
<sequence length="1161" mass="132144">MFVYLSKKIAIPNNISLHCLSWNKEEGYIACGGADGLLKVLKLESNLSKDANIRGLAAPSNLSMNQTMEGHSGTVKVVTWNNHYQKLTTSDHKGLIIVWMLFKGQWFEEMINNRNKSVVRSMSWNADGQKICIAYEDGAVIVGSVDGNRIWGKELRNMLLSNVAWSPDSKIILFGTTNGELHIYDSLGNPIGKVELHCLVNVTGAVSISALEWYNGRMGYIEQDCPCLAVCFDNGRCQIMRNEADDRPVLVDATMQIVDAKWNETGSTLAIAGYQRSLTQDKDITVVQFFSAFGEPQHTLKVPGRSITSLDWEKASLRIALAVDSHIFFANIRPDYKWGFCSNAVIYTFMKPDRIDHTVVFWDWRNKEKYVKFVKQLLLVAAMDDHCCLATRSEEDIGQYAVVLCNTIGTPLDSKFIDIEPLYMTMTSTHVVVASHEAIYTWQYQTSRSLGLSHIVTSQQRKDGREKLIHIDDEKPHATKAEFLNFKAAQAPTQDPVCGIAASDRLVIAARESGTLHRYTFPHLELTHRYAVNCEPRHLSLNCNSTRLSIIDTTGILTFFDLDARVTDANGQQVIGEHLRFERKDVWNMKWASDNPELIAIMEKTRMYVFRGLDPEEPLQCSGYICQFKDLEIKSLLLDEVFKDPENPNPDDMIELEVKSLRDTRGLVQTVGLKDASQFVDDNPHPRLWRLLAEGSLGKLDLDIAEHAFVRCKDYQGIGLSKRVAQLGNEPMKQAEIAAYFRRFEEAERCYLEMDRRDLAIELRMKLGDWFRVVQLLKSGSGGSDDKQLIRAWNAIGDYYADRQKWSNAVTYYEKGDNQERLCECYYMLEDYEGMTSLMETLPDNHKMLPNMAKTFKMVGMCEQAVSASLKCNRVKEAIDTCVFLNEWNQAVDLAQQYNVKEIDSLLTKYASHLLEKDNTLQAIELYRKADRFASAAKLLVKIARQEAENGASPLQMKKLYVLAALLVEKHHQQVKQKSSKGSSRVDSYMYDDMSSEELRAIDQAWKGAEAYHFYLLALRQLYDGYVDAAMTTAENLSDYDDFIDPSKIYSLVALSAATNRAYSVCSRAFIKLESIETIKEEDRKAYSNLALEIFTRHEPRDQRRTGESLNRLSDEKQPVCLVTGRPVDEYQLWSCPTCKRCASAKEIRSRHYCPLCHTKI</sequence>
<evidence type="ECO:0000256" key="4">
    <source>
        <dbReference type="ARBA" id="ARBA00022490"/>
    </source>
</evidence>
<keyword evidence="5 14" id="KW-0853">WD repeat</keyword>
<dbReference type="InterPro" id="IPR057361">
    <property type="entry name" value="TPR_WDR35"/>
</dbReference>
<dbReference type="InterPro" id="IPR039857">
    <property type="entry name" value="Ift122/121"/>
</dbReference>
<keyword evidence="10" id="KW-0966">Cell projection</keyword>
<evidence type="ECO:0000259" key="17">
    <source>
        <dbReference type="Pfam" id="PF23390"/>
    </source>
</evidence>
<protein>
    <recommendedName>
        <fullName evidence="13">WD repeat-containing protein 35</fullName>
    </recommendedName>
</protein>
<evidence type="ECO:0000256" key="9">
    <source>
        <dbReference type="ARBA" id="ARBA00023212"/>
    </source>
</evidence>
<dbReference type="AlphaFoldDB" id="A0A6F9DXK1"/>
<feature type="domain" description="IFT80/172/WDR35 TPR" evidence="16">
    <location>
        <begin position="688"/>
        <end position="776"/>
    </location>
</feature>
<dbReference type="InterPro" id="IPR017233">
    <property type="entry name" value="WDR35"/>
</dbReference>
<dbReference type="GO" id="GO:0061512">
    <property type="term" value="P:protein localization to cilium"/>
    <property type="evidence" value="ECO:0007669"/>
    <property type="project" value="TreeGrafter"/>
</dbReference>
<gene>
    <name evidence="20" type="primary">Wdr35</name>
</gene>
<dbReference type="GO" id="GO:0030991">
    <property type="term" value="C:intraciliary transport particle A"/>
    <property type="evidence" value="ECO:0007669"/>
    <property type="project" value="TreeGrafter"/>
</dbReference>
<evidence type="ECO:0000259" key="16">
    <source>
        <dbReference type="Pfam" id="PF23387"/>
    </source>
</evidence>
<dbReference type="Pfam" id="PF23387">
    <property type="entry name" value="TPR_IFT80_172"/>
    <property type="match status" value="1"/>
</dbReference>
<dbReference type="SMART" id="SM00320">
    <property type="entry name" value="WD40"/>
    <property type="match status" value="4"/>
</dbReference>
<dbReference type="PIRSF" id="PIRSF037536">
    <property type="entry name" value="WD_repeat_p35"/>
    <property type="match status" value="1"/>
</dbReference>
<feature type="repeat" description="WD" evidence="14">
    <location>
        <begin position="68"/>
        <end position="99"/>
    </location>
</feature>
<dbReference type="InterPro" id="IPR036322">
    <property type="entry name" value="WD40_repeat_dom_sf"/>
</dbReference>
<evidence type="ECO:0000313" key="20">
    <source>
        <dbReference type="EMBL" id="CAB3267696.1"/>
    </source>
</evidence>
<keyword evidence="9" id="KW-0206">Cytoskeleton</keyword>
<dbReference type="InterPro" id="IPR001680">
    <property type="entry name" value="WD40_rpt"/>
</dbReference>
<evidence type="ECO:0000259" key="18">
    <source>
        <dbReference type="Pfam" id="PF24797"/>
    </source>
</evidence>
<reference evidence="20" key="1">
    <citation type="submission" date="2020-04" db="EMBL/GenBank/DDBJ databases">
        <authorList>
            <person name="Neveu A P."/>
        </authorList>
    </citation>
    <scope>NUCLEOTIDE SEQUENCE</scope>
    <source>
        <tissue evidence="20">Whole embryo</tissue>
    </source>
</reference>
<evidence type="ECO:0000256" key="5">
    <source>
        <dbReference type="ARBA" id="ARBA00022574"/>
    </source>
</evidence>
<dbReference type="Gene3D" id="1.25.40.470">
    <property type="match status" value="1"/>
</dbReference>
<keyword evidence="6" id="KW-0677">Repeat</keyword>
<dbReference type="PANTHER" id="PTHR12764:SF5">
    <property type="entry name" value="LD29485P"/>
    <property type="match status" value="1"/>
</dbReference>
<dbReference type="EMBL" id="LR791834">
    <property type="protein sequence ID" value="CAB3267696.1"/>
    <property type="molecule type" value="mRNA"/>
</dbReference>
<comment type="subunit">
    <text evidence="12">Component of the IFT complex A (IFT-A) complex. IFT-A complex is divided into a core subcomplex composed of IFT122:IFT140:WDR19 which is associated with TULP3 and a peripheral subcomplex composed of IFT43:WDR35:TTC21B. Interacts directy with IFT122, ITF43 and TTC21B. Interacts with IFT43. Interacts with CFAP61.</text>
</comment>
<dbReference type="GO" id="GO:0005930">
    <property type="term" value="C:axoneme"/>
    <property type="evidence" value="ECO:0007669"/>
    <property type="project" value="UniProtKB-SubCell"/>
</dbReference>
<dbReference type="FunFam" id="2.130.10.10:FF:000187">
    <property type="entry name" value="WD repeat-containing protein 35"/>
    <property type="match status" value="1"/>
</dbReference>
<evidence type="ECO:0000256" key="2">
    <source>
        <dbReference type="ARBA" id="ARBA00004300"/>
    </source>
</evidence>
<dbReference type="Pfam" id="PF23390">
    <property type="entry name" value="Beta-prop_WDR35_2nd"/>
    <property type="match status" value="1"/>
</dbReference>
<feature type="domain" description="IFT121 second beta-propeller" evidence="17">
    <location>
        <begin position="338"/>
        <end position="657"/>
    </location>
</feature>
<dbReference type="Pfam" id="PF25768">
    <property type="entry name" value="TPR_IFT121"/>
    <property type="match status" value="1"/>
</dbReference>
<dbReference type="GO" id="GO:0035721">
    <property type="term" value="P:intraciliary retrograde transport"/>
    <property type="evidence" value="ECO:0007669"/>
    <property type="project" value="TreeGrafter"/>
</dbReference>
<dbReference type="GO" id="GO:0005813">
    <property type="term" value="C:centrosome"/>
    <property type="evidence" value="ECO:0007669"/>
    <property type="project" value="UniProtKB-SubCell"/>
</dbReference>
<dbReference type="InterPro" id="IPR056158">
    <property type="entry name" value="Beta-prop_IFT121_2nd"/>
</dbReference>
<accession>A0A6F9DXK1</accession>
<evidence type="ECO:0000256" key="8">
    <source>
        <dbReference type="ARBA" id="ARBA00023069"/>
    </source>
</evidence>
<dbReference type="InterPro" id="IPR056170">
    <property type="entry name" value="Znf_IFT121-like"/>
</dbReference>
<dbReference type="PROSITE" id="PS50082">
    <property type="entry name" value="WD_REPEATS_2"/>
    <property type="match status" value="1"/>
</dbReference>
<dbReference type="SUPFAM" id="SSF50978">
    <property type="entry name" value="WD40 repeat-like"/>
    <property type="match status" value="2"/>
</dbReference>
<dbReference type="Pfam" id="PF25170">
    <property type="entry name" value="TPR_WDR35"/>
    <property type="match status" value="1"/>
</dbReference>
<comment type="function">
    <text evidence="11">As a component of the IFT complex A (IFT-A), a complex required for retrograde ciliary transport and entry into cilia of G protein-coupled receptors (GPCRs), it is involved in ciliogenesis and ciliary protein trafficking. May promote CASP3 activation and TNF-stimulated apoptosis.</text>
</comment>
<feature type="domain" description="IFT121/TULP4 N-terminal" evidence="18">
    <location>
        <begin position="1"/>
        <end position="333"/>
    </location>
</feature>
<dbReference type="GO" id="GO:1905515">
    <property type="term" value="P:non-motile cilium assembly"/>
    <property type="evidence" value="ECO:0007669"/>
    <property type="project" value="TreeGrafter"/>
</dbReference>
<evidence type="ECO:0000256" key="7">
    <source>
        <dbReference type="ARBA" id="ARBA00022794"/>
    </source>
</evidence>
<dbReference type="InterPro" id="IPR056157">
    <property type="entry name" value="TPR_IFT80_172_dom"/>
</dbReference>
<evidence type="ECO:0000256" key="14">
    <source>
        <dbReference type="PROSITE-ProRule" id="PRU00221"/>
    </source>
</evidence>
<organism evidence="20">
    <name type="scientific">Phallusia mammillata</name>
    <dbReference type="NCBI Taxonomy" id="59560"/>
    <lineage>
        <taxon>Eukaryota</taxon>
        <taxon>Metazoa</taxon>
        <taxon>Chordata</taxon>
        <taxon>Tunicata</taxon>
        <taxon>Ascidiacea</taxon>
        <taxon>Phlebobranchia</taxon>
        <taxon>Ascidiidae</taxon>
        <taxon>Phallusia</taxon>
    </lineage>
</organism>
<evidence type="ECO:0000259" key="19">
    <source>
        <dbReference type="Pfam" id="PF25768"/>
    </source>
</evidence>
<evidence type="ECO:0000259" key="15">
    <source>
        <dbReference type="Pfam" id="PF23145"/>
    </source>
</evidence>
<evidence type="ECO:0000256" key="12">
    <source>
        <dbReference type="ARBA" id="ARBA00062232"/>
    </source>
</evidence>
<dbReference type="Pfam" id="PF23145">
    <property type="entry name" value="Zf_2nd_IFT121"/>
    <property type="match status" value="1"/>
</dbReference>
<evidence type="ECO:0000256" key="3">
    <source>
        <dbReference type="ARBA" id="ARBA00004430"/>
    </source>
</evidence>
<dbReference type="InterPro" id="IPR056159">
    <property type="entry name" value="Beta-prop_IFT121_TULP_N"/>
</dbReference>
<dbReference type="GO" id="GO:0097730">
    <property type="term" value="C:non-motile cilium"/>
    <property type="evidence" value="ECO:0007669"/>
    <property type="project" value="TreeGrafter"/>
</dbReference>
<keyword evidence="4" id="KW-0963">Cytoplasm</keyword>
<dbReference type="InterPro" id="IPR057979">
    <property type="entry name" value="TPR_IFT121"/>
</dbReference>
<proteinExistence type="evidence at transcript level"/>
<keyword evidence="7" id="KW-0970">Cilium biogenesis/degradation</keyword>
<evidence type="ECO:0000256" key="1">
    <source>
        <dbReference type="ARBA" id="ARBA00004120"/>
    </source>
</evidence>
<evidence type="ECO:0000256" key="11">
    <source>
        <dbReference type="ARBA" id="ARBA00058990"/>
    </source>
</evidence>
<dbReference type="Gene3D" id="2.130.10.10">
    <property type="entry name" value="YVTN repeat-like/Quinoprotein amine dehydrogenase"/>
    <property type="match status" value="2"/>
</dbReference>
<evidence type="ECO:0000256" key="13">
    <source>
        <dbReference type="ARBA" id="ARBA00070596"/>
    </source>
</evidence>